<dbReference type="Gene3D" id="3.30.450.20">
    <property type="entry name" value="PAS domain"/>
    <property type="match status" value="2"/>
</dbReference>
<feature type="compositionally biased region" description="Basic residues" evidence="16">
    <location>
        <begin position="530"/>
        <end position="555"/>
    </location>
</feature>
<feature type="region of interest" description="Disordered" evidence="16">
    <location>
        <begin position="504"/>
        <end position="567"/>
    </location>
</feature>
<sequence length="567" mass="63302">MPDFKEEARIIRELTRAGSGPDPFSSAVRATRMPMLITDPRRDDNPIVFANAAFARLTGYGREEILGRNCRFLQGPETDRRDVARLREAIESRTPIELDLLNYKKDGSTFWNRLLVSPVFGDDGQLTYFFASQFDVTLERERLVRLQRDRDVLEAEVARRNADLLASEERLRFALEAGQLGSWSINLDTGHLTVSDSCKAICGRQPGDPLSLEELQASIHPEDRAIQQAAIERAIANRSLLDAEYRLTTPAGEERWVQIRGKAHYRADGTPLLITGTSQDITERRAVQSHRALLTRELHHRVQNTLASLSAIVSQTMRRASSVEDAAATLTARIQAMAAANTLLITEDFGSVSMQDLVRRSLAPFGVEDAARFDLAGPDLRLPPQVVVAYALALHELATNASKYGALSNATGVVGIEWSLKGEAGHPLLHMVWRERGGPRSFHRGRRALEHSCSSAFWPRKSVGGSMSISAPKASCLRRSRPLRAPIRRFARRPCDRVRPIAGSRARPRSVRRAKRQGRFPRTTAEGRTRRGTSRCRPVHCRGRRRPRTGGRRRGCPSQPAGTRRSV</sequence>
<dbReference type="InterPro" id="IPR035965">
    <property type="entry name" value="PAS-like_dom_sf"/>
</dbReference>
<keyword evidence="6" id="KW-0716">Sensory transduction</keyword>
<dbReference type="CDD" id="cd00130">
    <property type="entry name" value="PAS"/>
    <property type="match status" value="2"/>
</dbReference>
<evidence type="ECO:0000256" key="1">
    <source>
        <dbReference type="ARBA" id="ARBA00000085"/>
    </source>
</evidence>
<dbReference type="EMBL" id="JBHSWN010000001">
    <property type="protein sequence ID" value="MFC6789038.1"/>
    <property type="molecule type" value="Genomic_DNA"/>
</dbReference>
<evidence type="ECO:0000256" key="8">
    <source>
        <dbReference type="ARBA" id="ARBA00022643"/>
    </source>
</evidence>
<feature type="domain" description="PAC" evidence="18">
    <location>
        <begin position="241"/>
        <end position="293"/>
    </location>
</feature>
<gene>
    <name evidence="19" type="ORF">ACFQE0_04965</name>
</gene>
<feature type="domain" description="PAS" evidence="17">
    <location>
        <begin position="20"/>
        <end position="93"/>
    </location>
</feature>
<keyword evidence="5" id="KW-0597">Phosphoprotein</keyword>
<evidence type="ECO:0000259" key="17">
    <source>
        <dbReference type="PROSITE" id="PS50112"/>
    </source>
</evidence>
<feature type="domain" description="PAC" evidence="18">
    <location>
        <begin position="94"/>
        <end position="148"/>
    </location>
</feature>
<proteinExistence type="predicted"/>
<evidence type="ECO:0000256" key="11">
    <source>
        <dbReference type="ARBA" id="ARBA00022777"/>
    </source>
</evidence>
<evidence type="ECO:0000313" key="20">
    <source>
        <dbReference type="Proteomes" id="UP001596292"/>
    </source>
</evidence>
<organism evidence="19 20">
    <name type="scientific">Methylobacterium komagatae</name>
    <dbReference type="NCBI Taxonomy" id="374425"/>
    <lineage>
        <taxon>Bacteria</taxon>
        <taxon>Pseudomonadati</taxon>
        <taxon>Pseudomonadota</taxon>
        <taxon>Alphaproteobacteria</taxon>
        <taxon>Hyphomicrobiales</taxon>
        <taxon>Methylobacteriaceae</taxon>
        <taxon>Methylobacterium</taxon>
    </lineage>
</organism>
<evidence type="ECO:0000256" key="14">
    <source>
        <dbReference type="ARBA" id="ARBA00023170"/>
    </source>
</evidence>
<evidence type="ECO:0000259" key="18">
    <source>
        <dbReference type="PROSITE" id="PS50113"/>
    </source>
</evidence>
<dbReference type="Pfam" id="PF07536">
    <property type="entry name" value="HWE_HK"/>
    <property type="match status" value="1"/>
</dbReference>
<dbReference type="InterPro" id="IPR001610">
    <property type="entry name" value="PAC"/>
</dbReference>
<evidence type="ECO:0000256" key="6">
    <source>
        <dbReference type="ARBA" id="ARBA00022606"/>
    </source>
</evidence>
<dbReference type="SMART" id="SM00091">
    <property type="entry name" value="PAS"/>
    <property type="match status" value="2"/>
</dbReference>
<evidence type="ECO:0000256" key="16">
    <source>
        <dbReference type="SAM" id="MobiDB-lite"/>
    </source>
</evidence>
<evidence type="ECO:0000256" key="3">
    <source>
        <dbReference type="ARBA" id="ARBA00021740"/>
    </source>
</evidence>
<dbReference type="SMART" id="SM00911">
    <property type="entry name" value="HWE_HK"/>
    <property type="match status" value="1"/>
</dbReference>
<evidence type="ECO:0000256" key="15">
    <source>
        <dbReference type="SAM" id="Coils"/>
    </source>
</evidence>
<dbReference type="PANTHER" id="PTHR47429:SF2">
    <property type="entry name" value="PROTEIN TWIN LOV 1"/>
    <property type="match status" value="1"/>
</dbReference>
<evidence type="ECO:0000256" key="10">
    <source>
        <dbReference type="ARBA" id="ARBA00022741"/>
    </source>
</evidence>
<comment type="catalytic activity">
    <reaction evidence="1">
        <text>ATP + protein L-histidine = ADP + protein N-phospho-L-histidine.</text>
        <dbReference type="EC" id="2.7.13.3"/>
    </reaction>
</comment>
<evidence type="ECO:0000256" key="12">
    <source>
        <dbReference type="ARBA" id="ARBA00022840"/>
    </source>
</evidence>
<keyword evidence="4" id="KW-0600">Photoreceptor protein</keyword>
<reference evidence="20" key="1">
    <citation type="journal article" date="2019" name="Int. J. Syst. Evol. Microbiol.">
        <title>The Global Catalogue of Microorganisms (GCM) 10K type strain sequencing project: providing services to taxonomists for standard genome sequencing and annotation.</title>
        <authorList>
            <consortium name="The Broad Institute Genomics Platform"/>
            <consortium name="The Broad Institute Genome Sequencing Center for Infectious Disease"/>
            <person name="Wu L."/>
            <person name="Ma J."/>
        </authorList>
    </citation>
    <scope>NUCLEOTIDE SEQUENCE [LARGE SCALE GENOMIC DNA]</scope>
    <source>
        <strain evidence="20">CCUG 48316</strain>
    </source>
</reference>
<dbReference type="SUPFAM" id="SSF55785">
    <property type="entry name" value="PYP-like sensor domain (PAS domain)"/>
    <property type="match status" value="2"/>
</dbReference>
<evidence type="ECO:0000256" key="7">
    <source>
        <dbReference type="ARBA" id="ARBA00022630"/>
    </source>
</evidence>
<dbReference type="NCBIfam" id="TIGR00229">
    <property type="entry name" value="sensory_box"/>
    <property type="match status" value="2"/>
</dbReference>
<keyword evidence="13" id="KW-0157">Chromophore</keyword>
<evidence type="ECO:0000256" key="13">
    <source>
        <dbReference type="ARBA" id="ARBA00022991"/>
    </source>
</evidence>
<keyword evidence="7" id="KW-0285">Flavoprotein</keyword>
<evidence type="ECO:0000256" key="2">
    <source>
        <dbReference type="ARBA" id="ARBA00012438"/>
    </source>
</evidence>
<protein>
    <recommendedName>
        <fullName evidence="3">Blue-light-activated histidine kinase</fullName>
        <ecNumber evidence="2">2.7.13.3</ecNumber>
    </recommendedName>
</protein>
<dbReference type="Proteomes" id="UP001596292">
    <property type="component" value="Unassembled WGS sequence"/>
</dbReference>
<keyword evidence="20" id="KW-1185">Reference proteome</keyword>
<dbReference type="Gene3D" id="2.10.70.100">
    <property type="match status" value="1"/>
</dbReference>
<keyword evidence="9" id="KW-0808">Transferase</keyword>
<feature type="coiled-coil region" evidence="15">
    <location>
        <begin position="136"/>
        <end position="163"/>
    </location>
</feature>
<dbReference type="Pfam" id="PF08447">
    <property type="entry name" value="PAS_3"/>
    <property type="match status" value="1"/>
</dbReference>
<name>A0ABW2BF63_9HYPH</name>
<dbReference type="SMART" id="SM00086">
    <property type="entry name" value="PAC"/>
    <property type="match status" value="2"/>
</dbReference>
<keyword evidence="11" id="KW-0418">Kinase</keyword>
<dbReference type="Pfam" id="PF13426">
    <property type="entry name" value="PAS_9"/>
    <property type="match status" value="1"/>
</dbReference>
<dbReference type="PROSITE" id="PS50112">
    <property type="entry name" value="PAS"/>
    <property type="match status" value="2"/>
</dbReference>
<keyword evidence="15" id="KW-0175">Coiled coil</keyword>
<evidence type="ECO:0000256" key="9">
    <source>
        <dbReference type="ARBA" id="ARBA00022679"/>
    </source>
</evidence>
<dbReference type="InterPro" id="IPR013655">
    <property type="entry name" value="PAS_fold_3"/>
</dbReference>
<feature type="compositionally biased region" description="Basic residues" evidence="16">
    <location>
        <begin position="506"/>
        <end position="519"/>
    </location>
</feature>
<dbReference type="InterPro" id="IPR011102">
    <property type="entry name" value="Sig_transdc_His_kinase_HWE"/>
</dbReference>
<keyword evidence="8" id="KW-0288">FMN</keyword>
<evidence type="ECO:0000256" key="4">
    <source>
        <dbReference type="ARBA" id="ARBA00022543"/>
    </source>
</evidence>
<feature type="domain" description="PAS" evidence="17">
    <location>
        <begin position="167"/>
        <end position="238"/>
    </location>
</feature>
<dbReference type="InterPro" id="IPR000700">
    <property type="entry name" value="PAS-assoc_C"/>
</dbReference>
<dbReference type="EC" id="2.7.13.3" evidence="2"/>
<dbReference type="PANTHER" id="PTHR47429">
    <property type="entry name" value="PROTEIN TWIN LOV 1"/>
    <property type="match status" value="1"/>
</dbReference>
<accession>A0ABW2BF63</accession>
<evidence type="ECO:0000256" key="5">
    <source>
        <dbReference type="ARBA" id="ARBA00022553"/>
    </source>
</evidence>
<keyword evidence="10" id="KW-0547">Nucleotide-binding</keyword>
<evidence type="ECO:0000313" key="19">
    <source>
        <dbReference type="EMBL" id="MFC6789038.1"/>
    </source>
</evidence>
<comment type="caution">
    <text evidence="19">The sequence shown here is derived from an EMBL/GenBank/DDBJ whole genome shotgun (WGS) entry which is preliminary data.</text>
</comment>
<keyword evidence="14" id="KW-0675">Receptor</keyword>
<dbReference type="PROSITE" id="PS50113">
    <property type="entry name" value="PAC"/>
    <property type="match status" value="2"/>
</dbReference>
<dbReference type="InterPro" id="IPR000014">
    <property type="entry name" value="PAS"/>
</dbReference>
<keyword evidence="12" id="KW-0067">ATP-binding</keyword>